<evidence type="ECO:0000313" key="1">
    <source>
        <dbReference type="EMBL" id="TEY46170.1"/>
    </source>
</evidence>
<gene>
    <name evidence="1" type="ORF">BOTCAL_0321g00180</name>
</gene>
<reference evidence="1 2" key="1">
    <citation type="submission" date="2017-11" db="EMBL/GenBank/DDBJ databases">
        <title>Comparative genomics of Botrytis spp.</title>
        <authorList>
            <person name="Valero-Jimenez C.A."/>
            <person name="Tapia P."/>
            <person name="Veloso J."/>
            <person name="Silva-Moreno E."/>
            <person name="Staats M."/>
            <person name="Valdes J.H."/>
            <person name="Van Kan J.A.L."/>
        </authorList>
    </citation>
    <scope>NUCLEOTIDE SEQUENCE [LARGE SCALE GENOMIC DNA]</scope>
    <source>
        <strain evidence="1 2">MUCL2830</strain>
    </source>
</reference>
<dbReference type="EMBL" id="PHWZ01000320">
    <property type="protein sequence ID" value="TEY46170.1"/>
    <property type="molecule type" value="Genomic_DNA"/>
</dbReference>
<protein>
    <submittedName>
        <fullName evidence="1">Uncharacterized protein</fullName>
    </submittedName>
</protein>
<evidence type="ECO:0000313" key="2">
    <source>
        <dbReference type="Proteomes" id="UP000297299"/>
    </source>
</evidence>
<dbReference type="OrthoDB" id="2830640at2759"/>
<sequence>MGPRMPESVAEIDNPDYENLYAHNNQINYLEILQYPSQHIQRLEGELKDDRSLEDWLVKDLTVDGNRPDSGIRILLDLVANSYSTGRG</sequence>
<proteinExistence type="predicted"/>
<name>A0A4Y8CWA4_9HELO</name>
<keyword evidence="2" id="KW-1185">Reference proteome</keyword>
<organism evidence="1 2">
    <name type="scientific">Botryotinia calthae</name>
    <dbReference type="NCBI Taxonomy" id="38488"/>
    <lineage>
        <taxon>Eukaryota</taxon>
        <taxon>Fungi</taxon>
        <taxon>Dikarya</taxon>
        <taxon>Ascomycota</taxon>
        <taxon>Pezizomycotina</taxon>
        <taxon>Leotiomycetes</taxon>
        <taxon>Helotiales</taxon>
        <taxon>Sclerotiniaceae</taxon>
        <taxon>Botryotinia</taxon>
    </lineage>
</organism>
<dbReference type="AlphaFoldDB" id="A0A4Y8CWA4"/>
<accession>A0A4Y8CWA4</accession>
<dbReference type="Proteomes" id="UP000297299">
    <property type="component" value="Unassembled WGS sequence"/>
</dbReference>
<comment type="caution">
    <text evidence="1">The sequence shown here is derived from an EMBL/GenBank/DDBJ whole genome shotgun (WGS) entry which is preliminary data.</text>
</comment>